<accession>A0A517TAI4</accession>
<reference evidence="2 3" key="1">
    <citation type="submission" date="2019-02" db="EMBL/GenBank/DDBJ databases">
        <title>Deep-cultivation of Planctomycetes and their phenomic and genomic characterization uncovers novel biology.</title>
        <authorList>
            <person name="Wiegand S."/>
            <person name="Jogler M."/>
            <person name="Boedeker C."/>
            <person name="Pinto D."/>
            <person name="Vollmers J."/>
            <person name="Rivas-Marin E."/>
            <person name="Kohn T."/>
            <person name="Peeters S.H."/>
            <person name="Heuer A."/>
            <person name="Rast P."/>
            <person name="Oberbeckmann S."/>
            <person name="Bunk B."/>
            <person name="Jeske O."/>
            <person name="Meyerdierks A."/>
            <person name="Storesund J.E."/>
            <person name="Kallscheuer N."/>
            <person name="Luecker S."/>
            <person name="Lage O.M."/>
            <person name="Pohl T."/>
            <person name="Merkel B.J."/>
            <person name="Hornburger P."/>
            <person name="Mueller R.-W."/>
            <person name="Bruemmer F."/>
            <person name="Labrenz M."/>
            <person name="Spormann A.M."/>
            <person name="Op den Camp H."/>
            <person name="Overmann J."/>
            <person name="Amann R."/>
            <person name="Jetten M.S.M."/>
            <person name="Mascher T."/>
            <person name="Medema M.H."/>
            <person name="Devos D.P."/>
            <person name="Kaster A.-K."/>
            <person name="Ovreas L."/>
            <person name="Rohde M."/>
            <person name="Galperin M.Y."/>
            <person name="Jogler C."/>
        </authorList>
    </citation>
    <scope>NUCLEOTIDE SEQUENCE [LARGE SCALE GENOMIC DNA]</scope>
    <source>
        <strain evidence="2 3">V22</strain>
    </source>
</reference>
<evidence type="ECO:0000313" key="3">
    <source>
        <dbReference type="Proteomes" id="UP000319976"/>
    </source>
</evidence>
<keyword evidence="3" id="KW-1185">Reference proteome</keyword>
<keyword evidence="1" id="KW-0472">Membrane</keyword>
<name>A0A517TAI4_9PLAN</name>
<evidence type="ECO:0000313" key="2">
    <source>
        <dbReference type="EMBL" id="QDT65385.1"/>
    </source>
</evidence>
<dbReference type="AlphaFoldDB" id="A0A517TAI4"/>
<protein>
    <submittedName>
        <fullName evidence="2">Uncharacterized protein</fullName>
    </submittedName>
</protein>
<dbReference type="Proteomes" id="UP000319976">
    <property type="component" value="Chromosome"/>
</dbReference>
<organism evidence="2 3">
    <name type="scientific">Calycomorphotria hydatis</name>
    <dbReference type="NCBI Taxonomy" id="2528027"/>
    <lineage>
        <taxon>Bacteria</taxon>
        <taxon>Pseudomonadati</taxon>
        <taxon>Planctomycetota</taxon>
        <taxon>Planctomycetia</taxon>
        <taxon>Planctomycetales</taxon>
        <taxon>Planctomycetaceae</taxon>
        <taxon>Calycomorphotria</taxon>
    </lineage>
</organism>
<feature type="transmembrane region" description="Helical" evidence="1">
    <location>
        <begin position="6"/>
        <end position="25"/>
    </location>
</feature>
<feature type="transmembrane region" description="Helical" evidence="1">
    <location>
        <begin position="37"/>
        <end position="64"/>
    </location>
</feature>
<gene>
    <name evidence="2" type="ORF">V22_26380</name>
</gene>
<dbReference type="EMBL" id="CP036316">
    <property type="protein sequence ID" value="QDT65385.1"/>
    <property type="molecule type" value="Genomic_DNA"/>
</dbReference>
<keyword evidence="1" id="KW-1133">Transmembrane helix</keyword>
<proteinExistence type="predicted"/>
<dbReference type="KEGG" id="chya:V22_26380"/>
<keyword evidence="1" id="KW-0812">Transmembrane</keyword>
<evidence type="ECO:0000256" key="1">
    <source>
        <dbReference type="SAM" id="Phobius"/>
    </source>
</evidence>
<sequence length="70" mass="7114">MRQSLWAGAILLVVFVVSGGLWLLLSQLGDITGAAGAKGIAVTTGVLLTVDVLTLVVATAIAVLNDHDSK</sequence>